<evidence type="ECO:0000256" key="4">
    <source>
        <dbReference type="ARBA" id="ARBA00008756"/>
    </source>
</evidence>
<dbReference type="InterPro" id="IPR037062">
    <property type="entry name" value="Malic_N_dom_sf"/>
</dbReference>
<dbReference type="InterPro" id="IPR012301">
    <property type="entry name" value="Malic_N_dom"/>
</dbReference>
<sequence length="759" mass="83708">MHKDNKRREALLYHAKPTPGKIKVVPTKKYATQRDLSLAYSPGVAEPCLEIAKDVDNVYKYTAKGNLVAVISNGTAVLGLGDIGPEASKPVMEGKGLLFKIFADIDVFDIEVDTKDVDAFIETVKNIAPTFGGINLEDIKAPESFEIERRLVEELNIPVMHDDQHGTAIISAAALINAVELAGKEMSQVKMVISGAGSAAIACANLYVAFGVKEENIVMFNSKGALQKSDPKISENQRKYATDIPYSSLHEAMKGVDVFVGLSTGDIVSPEMLLDMAENPIVFAMANPNPEINYNLAIDTRKDIIMATGRSDHPNQVNNVLGFPYIFRGALDVRATKINEEMKKAAVVALAQLAKESVPEQVNIAYGETKLVFGREYIIPKPFDPRLIAKIPPAVAKAAMESGVAQQPISDWQKYEDELLERMGSDNKMVRLLTNRAKTNPKKIVFAEADQLDVLKAAQIVYEEGIGFPVLLGKKEEIIELKSEIGFDADVEIIDPKDTEEDERRNMYAEIYWKERQRRGISLLDAQKWMRERNYFAAMMVNHGEADAMVSGYSRSYPSVVRPLMQLIGKAPGISLIASVNMMMTNRGPMFLSDTAINPNPSADDLAKIALMTSKTVKMFGIEPVIAMISFSNFGSSSYESASKVREAVAYLHKNHPELVVDGEIQTDFALNPEMLQKKFPFSKLAGKKVNTLIFPNLESANITYKLLKELYKVDSIGPIVMGMDKPVHIFQLGASVEEMVNMAAVAVVDAQEKSKKIK</sequence>
<evidence type="ECO:0000256" key="1">
    <source>
        <dbReference type="ARBA" id="ARBA00001936"/>
    </source>
</evidence>
<dbReference type="GO" id="GO:0046872">
    <property type="term" value="F:metal ion binding"/>
    <property type="evidence" value="ECO:0007669"/>
    <property type="project" value="UniProtKB-KW"/>
</dbReference>
<accession>A0A2S4N5P2</accession>
<feature type="domain" description="Malic enzyme NAD-binding" evidence="11">
    <location>
        <begin position="164"/>
        <end position="400"/>
    </location>
</feature>
<dbReference type="Gene3D" id="3.40.50.720">
    <property type="entry name" value="NAD(P)-binding Rossmann-like Domain"/>
    <property type="match status" value="1"/>
</dbReference>
<feature type="binding site" evidence="10">
    <location>
        <position position="287"/>
    </location>
    <ligand>
        <name>a divalent metal cation</name>
        <dbReference type="ChEBI" id="CHEBI:60240"/>
    </ligand>
</feature>
<name>A0A2S4N5P2_9FLAO</name>
<proteinExistence type="inferred from homology"/>
<keyword evidence="14" id="KW-1185">Reference proteome</keyword>
<evidence type="ECO:0000256" key="5">
    <source>
        <dbReference type="ARBA" id="ARBA00022723"/>
    </source>
</evidence>
<dbReference type="InterPro" id="IPR051674">
    <property type="entry name" value="Malate_Decarboxylase"/>
</dbReference>
<dbReference type="FunFam" id="3.40.50.720:FF:000095">
    <property type="entry name" value="NADP-dependent malic enzyme"/>
    <property type="match status" value="1"/>
</dbReference>
<dbReference type="Pfam" id="PF00390">
    <property type="entry name" value="malic"/>
    <property type="match status" value="1"/>
</dbReference>
<dbReference type="SUPFAM" id="SSF53223">
    <property type="entry name" value="Aminoacid dehydrogenase-like, N-terminal domain"/>
    <property type="match status" value="1"/>
</dbReference>
<dbReference type="InterPro" id="IPR015884">
    <property type="entry name" value="Malic_enzyme_CS"/>
</dbReference>
<dbReference type="SUPFAM" id="SSF53659">
    <property type="entry name" value="Isocitrate/Isopropylmalate dehydrogenase-like"/>
    <property type="match status" value="1"/>
</dbReference>
<dbReference type="InterPro" id="IPR042113">
    <property type="entry name" value="P_AcTrfase_dom1"/>
</dbReference>
<dbReference type="CDD" id="cd05311">
    <property type="entry name" value="NAD_bind_2_malic_enz"/>
    <property type="match status" value="1"/>
</dbReference>
<dbReference type="InterPro" id="IPR042112">
    <property type="entry name" value="P_AcTrfase_dom2"/>
</dbReference>
<dbReference type="GO" id="GO:0016746">
    <property type="term" value="F:acyltransferase activity"/>
    <property type="evidence" value="ECO:0007669"/>
    <property type="project" value="InterPro"/>
</dbReference>
<comment type="cofactor">
    <cofactor evidence="2">
        <name>Mg(2+)</name>
        <dbReference type="ChEBI" id="CHEBI:18420"/>
    </cofactor>
</comment>
<dbReference type="InterPro" id="IPR045213">
    <property type="entry name" value="Malic_NAD-bd_bact_type"/>
</dbReference>
<dbReference type="RefSeq" id="WP_103726783.1">
    <property type="nucleotide sequence ID" value="NZ_PQNY01000015.1"/>
</dbReference>
<feature type="binding site" evidence="9">
    <location>
        <position position="137"/>
    </location>
    <ligand>
        <name>a divalent metal cation</name>
        <dbReference type="ChEBI" id="CHEBI:60240"/>
    </ligand>
</feature>
<dbReference type="FunFam" id="3.40.50.10380:FF:000003">
    <property type="entry name" value="NADP-dependent malic enzyme"/>
    <property type="match status" value="1"/>
</dbReference>
<feature type="binding site" evidence="10">
    <location>
        <begin position="77"/>
        <end position="84"/>
    </location>
    <ligand>
        <name>NADP(+)</name>
        <dbReference type="ChEBI" id="CHEBI:58349"/>
    </ligand>
</feature>
<keyword evidence="7" id="KW-0511">Multifunctional enzyme</keyword>
<dbReference type="Gene3D" id="3.40.50.10380">
    <property type="entry name" value="Malic enzyme, N-terminal domain"/>
    <property type="match status" value="1"/>
</dbReference>
<dbReference type="GO" id="GO:0016616">
    <property type="term" value="F:oxidoreductase activity, acting on the CH-OH group of donors, NAD or NADP as acceptor"/>
    <property type="evidence" value="ECO:0007669"/>
    <property type="project" value="InterPro"/>
</dbReference>
<keyword evidence="10" id="KW-0521">NADP</keyword>
<comment type="similarity">
    <text evidence="4">In the C-terminal section; belongs to the phosphate acetyltransferase and butyryltransferase family.</text>
</comment>
<dbReference type="AlphaFoldDB" id="A0A2S4N5P2"/>
<evidence type="ECO:0000313" key="13">
    <source>
        <dbReference type="EMBL" id="POS01028.1"/>
    </source>
</evidence>
<feature type="binding site" evidence="10">
    <location>
        <position position="163"/>
    </location>
    <ligand>
        <name>a divalent metal cation</name>
        <dbReference type="ChEBI" id="CHEBI:60240"/>
    </ligand>
</feature>
<evidence type="ECO:0000256" key="10">
    <source>
        <dbReference type="PIRSR" id="PIRSR036684-3"/>
    </source>
</evidence>
<dbReference type="GO" id="GO:0004470">
    <property type="term" value="F:malic enzyme activity"/>
    <property type="evidence" value="ECO:0007669"/>
    <property type="project" value="InterPro"/>
</dbReference>
<dbReference type="OrthoDB" id="9805787at2"/>
<dbReference type="InterPro" id="IPR012302">
    <property type="entry name" value="Malic_NAD-bd"/>
</dbReference>
<dbReference type="PANTHER" id="PTHR43237:SF4">
    <property type="entry name" value="NADP-DEPENDENT MALIC ENZYME"/>
    <property type="match status" value="1"/>
</dbReference>
<dbReference type="Gene3D" id="3.40.50.10750">
    <property type="entry name" value="Isocitrate/Isopropylmalate dehydrogenase-like"/>
    <property type="match status" value="1"/>
</dbReference>
<dbReference type="InterPro" id="IPR012188">
    <property type="entry name" value="ME_PTA"/>
</dbReference>
<dbReference type="Proteomes" id="UP000237056">
    <property type="component" value="Unassembled WGS sequence"/>
</dbReference>
<dbReference type="Gene3D" id="3.40.50.10950">
    <property type="match status" value="1"/>
</dbReference>
<keyword evidence="6" id="KW-0560">Oxidoreductase</keyword>
<reference evidence="13 14" key="1">
    <citation type="submission" date="2018-01" db="EMBL/GenBank/DDBJ databases">
        <title>Genomic Encyclopedia of Type Strains, Phase I: the one thousand microbial genomes (KMG-I) project.</title>
        <authorList>
            <person name="Goeker M."/>
        </authorList>
    </citation>
    <scope>NUCLEOTIDE SEQUENCE [LARGE SCALE GENOMIC DNA]</scope>
    <source>
        <strain evidence="13 14">DSM 17960</strain>
    </source>
</reference>
<feature type="domain" description="Malic enzyme N-terminal" evidence="12">
    <location>
        <begin position="19"/>
        <end position="152"/>
    </location>
</feature>
<dbReference type="InterPro" id="IPR002505">
    <property type="entry name" value="PTA_PTB"/>
</dbReference>
<evidence type="ECO:0000259" key="11">
    <source>
        <dbReference type="SMART" id="SM00919"/>
    </source>
</evidence>
<evidence type="ECO:0000259" key="12">
    <source>
        <dbReference type="SMART" id="SM01274"/>
    </source>
</evidence>
<dbReference type="InterPro" id="IPR046346">
    <property type="entry name" value="Aminoacid_DH-like_N_sf"/>
</dbReference>
<organism evidence="13 14">
    <name type="scientific">Flavobacterium croceum DSM 17960</name>
    <dbReference type="NCBI Taxonomy" id="1121886"/>
    <lineage>
        <taxon>Bacteria</taxon>
        <taxon>Pseudomonadati</taxon>
        <taxon>Bacteroidota</taxon>
        <taxon>Flavobacteriia</taxon>
        <taxon>Flavobacteriales</taxon>
        <taxon>Flavobacteriaceae</taxon>
        <taxon>Flavobacterium</taxon>
    </lineage>
</organism>
<dbReference type="PANTHER" id="PTHR43237">
    <property type="entry name" value="NADP-DEPENDENT MALIC ENZYME"/>
    <property type="match status" value="1"/>
</dbReference>
<protein>
    <submittedName>
        <fullName evidence="13">Allosteric NADP-dependent malic enzyme</fullName>
    </submittedName>
</protein>
<comment type="cofactor">
    <cofactor evidence="1">
        <name>Mn(2+)</name>
        <dbReference type="ChEBI" id="CHEBI:29035"/>
    </cofactor>
</comment>
<evidence type="ECO:0000313" key="14">
    <source>
        <dbReference type="Proteomes" id="UP000237056"/>
    </source>
</evidence>
<evidence type="ECO:0000256" key="2">
    <source>
        <dbReference type="ARBA" id="ARBA00001946"/>
    </source>
</evidence>
<dbReference type="PIRSF" id="PIRSF036684">
    <property type="entry name" value="ME_PTA"/>
    <property type="match status" value="1"/>
</dbReference>
<dbReference type="SMART" id="SM00919">
    <property type="entry name" value="Malic_M"/>
    <property type="match status" value="1"/>
</dbReference>
<comment type="similarity">
    <text evidence="3">In the N-terminal section; belongs to the malic enzymes family.</text>
</comment>
<dbReference type="GO" id="GO:0051287">
    <property type="term" value="F:NAD binding"/>
    <property type="evidence" value="ECO:0007669"/>
    <property type="project" value="InterPro"/>
</dbReference>
<evidence type="ECO:0000256" key="8">
    <source>
        <dbReference type="PIRSR" id="PIRSR036684-1"/>
    </source>
</evidence>
<feature type="active site" description="Proton acceptor" evidence="8">
    <location>
        <position position="95"/>
    </location>
</feature>
<evidence type="ECO:0000256" key="7">
    <source>
        <dbReference type="ARBA" id="ARBA00023268"/>
    </source>
</evidence>
<comment type="caution">
    <text evidence="13">The sequence shown here is derived from an EMBL/GenBank/DDBJ whole genome shotgun (WGS) entry which is preliminary data.</text>
</comment>
<dbReference type="SUPFAM" id="SSF51735">
    <property type="entry name" value="NAD(P)-binding Rossmann-fold domains"/>
    <property type="match status" value="1"/>
</dbReference>
<dbReference type="Pfam" id="PF01515">
    <property type="entry name" value="PTA_PTB"/>
    <property type="match status" value="1"/>
</dbReference>
<evidence type="ECO:0000256" key="6">
    <source>
        <dbReference type="ARBA" id="ARBA00023002"/>
    </source>
</evidence>
<dbReference type="Pfam" id="PF03949">
    <property type="entry name" value="Malic_M"/>
    <property type="match status" value="1"/>
</dbReference>
<evidence type="ECO:0000256" key="9">
    <source>
        <dbReference type="PIRSR" id="PIRSR036684-2"/>
    </source>
</evidence>
<dbReference type="GO" id="GO:0006108">
    <property type="term" value="P:malate metabolic process"/>
    <property type="evidence" value="ECO:0007669"/>
    <property type="project" value="InterPro"/>
</dbReference>
<dbReference type="InterPro" id="IPR036291">
    <property type="entry name" value="NAD(P)-bd_dom_sf"/>
</dbReference>
<dbReference type="SMART" id="SM01274">
    <property type="entry name" value="malic"/>
    <property type="match status" value="1"/>
</dbReference>
<evidence type="ECO:0000256" key="3">
    <source>
        <dbReference type="ARBA" id="ARBA00007686"/>
    </source>
</evidence>
<keyword evidence="5 9" id="KW-0479">Metal-binding</keyword>
<gene>
    <name evidence="13" type="ORF">Q361_11534</name>
</gene>
<feature type="binding site" evidence="9">
    <location>
        <position position="138"/>
    </location>
    <ligand>
        <name>a divalent metal cation</name>
        <dbReference type="ChEBI" id="CHEBI:60240"/>
    </ligand>
</feature>
<dbReference type="EMBL" id="PQNY01000015">
    <property type="protein sequence ID" value="POS01028.1"/>
    <property type="molecule type" value="Genomic_DNA"/>
</dbReference>
<dbReference type="PROSITE" id="PS00331">
    <property type="entry name" value="MALIC_ENZYMES"/>
    <property type="match status" value="1"/>
</dbReference>